<evidence type="ECO:0000313" key="4">
    <source>
        <dbReference type="Proteomes" id="UP000254937"/>
    </source>
</evidence>
<evidence type="ECO:0000259" key="2">
    <source>
        <dbReference type="PROSITE" id="PS00028"/>
    </source>
</evidence>
<feature type="region of interest" description="Disordered" evidence="1">
    <location>
        <begin position="89"/>
        <end position="116"/>
    </location>
</feature>
<gene>
    <name evidence="3" type="ORF">M752DRAFT_217824</name>
</gene>
<evidence type="ECO:0000256" key="1">
    <source>
        <dbReference type="SAM" id="MobiDB-lite"/>
    </source>
</evidence>
<feature type="region of interest" description="Disordered" evidence="1">
    <location>
        <begin position="129"/>
        <end position="207"/>
    </location>
</feature>
<dbReference type="InterPro" id="IPR013087">
    <property type="entry name" value="Znf_C2H2_type"/>
</dbReference>
<dbReference type="EMBL" id="KZ851856">
    <property type="protein sequence ID" value="RDK41048.1"/>
    <property type="molecule type" value="Genomic_DNA"/>
</dbReference>
<name>A0A370PFT7_ASPPH</name>
<sequence>MNHHLPQVEPTARSLQITQANLGTTADQITQAYSEDLLRSNPFAPIPTIEPTNPNSNPPFPWSPVRGHGGLPRRKSKYLVKEISQRTIAVPVPSPSGPADPLERWKESPPEGEAASLSAIQNALANPSIYAAGTPGSVKPGLRTSRSRPRSRAPSTTSGESAASASSRHSNRSGRSDVLNAVRPASSDHVSAGIRKKPAGSGARKKRNAATNPRIFCCTFCCDTFKSKFDWMRHEKSLHLNLESWTCAPFGGSVVLPSTGRVHCAYCNQLDPSLEHLEQHNYGQCQQHTRTFRRKDHLIQHLRLFHRLETVPLIDDWKRVLTDLPSRCGFCDGRMATWDERADHLTVHFRQGCTMADWKGDHEFSPEIASQVTNSVPPYMLDFESRTFVPFSATNGEVNDHLSQMLTRATFEGAESEGPQALPESPEQYLQPVQKNQLVSYTQVLTRHLSHYAQLMASSGIIPTDEMFQIEARRLLFDSEDQWNQTLADNPDWLATFRKQQTRHGEAAKKGTRAELGGTCR</sequence>
<dbReference type="PROSITE" id="PS00028">
    <property type="entry name" value="ZINC_FINGER_C2H2_1"/>
    <property type="match status" value="1"/>
</dbReference>
<reference evidence="3 4" key="1">
    <citation type="submission" date="2018-07" db="EMBL/GenBank/DDBJ databases">
        <title>Section-level genome sequencing of Aspergillus section Nigri to investigate inter- and intra-species variation.</title>
        <authorList>
            <consortium name="DOE Joint Genome Institute"/>
            <person name="Vesth T.C."/>
            <person name="Nybo J.L."/>
            <person name="Theobald S."/>
            <person name="Frisvad J.C."/>
            <person name="Larsen T.O."/>
            <person name="Nielsen K.F."/>
            <person name="Hoof J.B."/>
            <person name="Brandl J."/>
            <person name="Salamov A."/>
            <person name="Riley R."/>
            <person name="Gladden J.M."/>
            <person name="Phatale P."/>
            <person name="Nielsen M.T."/>
            <person name="Lyhne E.K."/>
            <person name="Kogle M.E."/>
            <person name="Strasser K."/>
            <person name="McDonnell E."/>
            <person name="Barry K."/>
            <person name="Clum A."/>
            <person name="Chen C."/>
            <person name="Nolan M."/>
            <person name="Sandor L."/>
            <person name="Kuo A."/>
            <person name="Lipzen A."/>
            <person name="Hainaut M."/>
            <person name="Drula E."/>
            <person name="Tsang A."/>
            <person name="Magnuson J.K."/>
            <person name="Henrissat B."/>
            <person name="Wiebenga A."/>
            <person name="Simmons B.A."/>
            <person name="Makela M.R."/>
            <person name="De vries R.P."/>
            <person name="Grigoriev I.V."/>
            <person name="Mortensen U.H."/>
            <person name="Baker S.E."/>
            <person name="Andersen M.R."/>
        </authorList>
    </citation>
    <scope>NUCLEOTIDE SEQUENCE [LARGE SCALE GENOMIC DNA]</scope>
    <source>
        <strain evidence="3 4">ATCC 13157</strain>
    </source>
</reference>
<feature type="compositionally biased region" description="Low complexity" evidence="1">
    <location>
        <begin position="152"/>
        <end position="168"/>
    </location>
</feature>
<dbReference type="Proteomes" id="UP000254937">
    <property type="component" value="Unassembled WGS sequence"/>
</dbReference>
<evidence type="ECO:0000313" key="3">
    <source>
        <dbReference type="EMBL" id="RDK41048.1"/>
    </source>
</evidence>
<organism evidence="3 4">
    <name type="scientific">Aspergillus phoenicis ATCC 13157</name>
    <dbReference type="NCBI Taxonomy" id="1353007"/>
    <lineage>
        <taxon>Eukaryota</taxon>
        <taxon>Fungi</taxon>
        <taxon>Dikarya</taxon>
        <taxon>Ascomycota</taxon>
        <taxon>Pezizomycotina</taxon>
        <taxon>Eurotiomycetes</taxon>
        <taxon>Eurotiomycetidae</taxon>
        <taxon>Eurotiales</taxon>
        <taxon>Aspergillaceae</taxon>
        <taxon>Aspergillus</taxon>
    </lineage>
</organism>
<feature type="domain" description="C2H2-type" evidence="2">
    <location>
        <begin position="217"/>
        <end position="239"/>
    </location>
</feature>
<feature type="compositionally biased region" description="Basic residues" evidence="1">
    <location>
        <begin position="194"/>
        <end position="207"/>
    </location>
</feature>
<dbReference type="AlphaFoldDB" id="A0A370PFT7"/>
<proteinExistence type="predicted"/>
<protein>
    <recommendedName>
        <fullName evidence="2">C2H2-type domain-containing protein</fullName>
    </recommendedName>
</protein>
<feature type="region of interest" description="Disordered" evidence="1">
    <location>
        <begin position="43"/>
        <end position="72"/>
    </location>
</feature>
<dbReference type="SMART" id="SM00355">
    <property type="entry name" value="ZnF_C2H2"/>
    <property type="match status" value="3"/>
</dbReference>
<keyword evidence="4" id="KW-1185">Reference proteome</keyword>
<accession>A0A370PFT7</accession>